<comment type="caution">
    <text evidence="1">The sequence shown here is derived from an EMBL/GenBank/DDBJ whole genome shotgun (WGS) entry which is preliminary data.</text>
</comment>
<keyword evidence="2" id="KW-1185">Reference proteome</keyword>
<evidence type="ECO:0000313" key="2">
    <source>
        <dbReference type="Proteomes" id="UP000676325"/>
    </source>
</evidence>
<sequence length="140" mass="14569">MNDLQLELPTGALIAGDAAAVFADALPIIEGLPTGCFPATAGADGLEVRFTDAEPVAWTESALLRTPSGYAALLDAAALAEYTDLGDEPVDEFELLSERFADADAALFQGVLAVRSDTGRVSLRLGRDGSGALSRIALRF</sequence>
<dbReference type="RefSeq" id="WP_212520551.1">
    <property type="nucleotide sequence ID" value="NZ_JAGSOH010000085.1"/>
</dbReference>
<organism evidence="1 2">
    <name type="scientific">Actinospica acidithermotolerans</name>
    <dbReference type="NCBI Taxonomy" id="2828514"/>
    <lineage>
        <taxon>Bacteria</taxon>
        <taxon>Bacillati</taxon>
        <taxon>Actinomycetota</taxon>
        <taxon>Actinomycetes</taxon>
        <taxon>Catenulisporales</taxon>
        <taxon>Actinospicaceae</taxon>
        <taxon>Actinospica</taxon>
    </lineage>
</organism>
<proteinExistence type="predicted"/>
<reference evidence="1" key="1">
    <citation type="submission" date="2021-04" db="EMBL/GenBank/DDBJ databases">
        <title>Genome based classification of Actinospica acidithermotolerans sp. nov., an actinobacterium isolated from an Indonesian hot spring.</title>
        <authorList>
            <person name="Kusuma A.B."/>
            <person name="Putra K.E."/>
            <person name="Nafisah S."/>
            <person name="Loh J."/>
            <person name="Nouioui I."/>
            <person name="Goodfellow M."/>
        </authorList>
    </citation>
    <scope>NUCLEOTIDE SEQUENCE</scope>
    <source>
        <strain evidence="1">MGRD01-02</strain>
    </source>
</reference>
<evidence type="ECO:0000313" key="1">
    <source>
        <dbReference type="EMBL" id="MBR7829416.1"/>
    </source>
</evidence>
<dbReference type="EMBL" id="JAGSOH010000085">
    <property type="protein sequence ID" value="MBR7829416.1"/>
    <property type="molecule type" value="Genomic_DNA"/>
</dbReference>
<protein>
    <submittedName>
        <fullName evidence="1">Uncharacterized protein</fullName>
    </submittedName>
</protein>
<name>A0A941EDH5_9ACTN</name>
<accession>A0A941EDH5</accession>
<gene>
    <name evidence="1" type="ORF">KDK95_24125</name>
</gene>
<dbReference type="AlphaFoldDB" id="A0A941EDH5"/>
<dbReference type="Proteomes" id="UP000676325">
    <property type="component" value="Unassembled WGS sequence"/>
</dbReference>